<evidence type="ECO:0000313" key="4">
    <source>
        <dbReference type="Proteomes" id="UP000199572"/>
    </source>
</evidence>
<proteinExistence type="predicted"/>
<feature type="chain" id="PRO_5011531634" evidence="1">
    <location>
        <begin position="20"/>
        <end position="421"/>
    </location>
</feature>
<evidence type="ECO:0000313" key="3">
    <source>
        <dbReference type="EMBL" id="SER81045.1"/>
    </source>
</evidence>
<dbReference type="OrthoDB" id="1092058at2"/>
<organism evidence="3 4">
    <name type="scientific">Pedobacter rhizosphaerae</name>
    <dbReference type="NCBI Taxonomy" id="390241"/>
    <lineage>
        <taxon>Bacteria</taxon>
        <taxon>Pseudomonadati</taxon>
        <taxon>Bacteroidota</taxon>
        <taxon>Sphingobacteriia</taxon>
        <taxon>Sphingobacteriales</taxon>
        <taxon>Sphingobacteriaceae</taxon>
        <taxon>Pedobacter</taxon>
    </lineage>
</organism>
<dbReference type="EMBL" id="FOGG01000017">
    <property type="protein sequence ID" value="SER81045.1"/>
    <property type="molecule type" value="Genomic_DNA"/>
</dbReference>
<keyword evidence="1" id="KW-0732">Signal</keyword>
<evidence type="ECO:0000256" key="1">
    <source>
        <dbReference type="SAM" id="SignalP"/>
    </source>
</evidence>
<dbReference type="STRING" id="390241.SAMN04488023_1179"/>
<dbReference type="Gene3D" id="3.40.50.620">
    <property type="entry name" value="HUPs"/>
    <property type="match status" value="1"/>
</dbReference>
<keyword evidence="4" id="KW-1185">Reference proteome</keyword>
<gene>
    <name evidence="3" type="ORF">SAMN04488023_1179</name>
</gene>
<accession>A0A1H9S8X3</accession>
<evidence type="ECO:0000259" key="2">
    <source>
        <dbReference type="Pfam" id="PF02698"/>
    </source>
</evidence>
<sequence length="421" mass="46826">MRLPIALFLLLLTLFRAGAQQHTAVQAYQLVVGKTSAYNPFVQHKNYYLLTLMQELPDLRKAVAADQVLKQLLRSKLSKGNSALKTCKNDIGCLANSIKFTDAEITQVSERLSALYQTDNIFGTTIKNHLLPSGCYGLYQQLPEKTVLTKAWEQDAKAVNYAIGVYVEGQKPNYPKIDSISFQPGDKAFASLIQSNLLLNTSEKETLFFEPTMNFALGALELNGRLDAADYEPLISGPNANAIAQIKKTNFNKYLYSVILVPGAGPEDRDTELSAGGMIRCRIAAAQYHKGVAPFVVVSGGRVHPYKTKYSEAYEMKKFMINTLHIPENAIIMEPQARHTTTNMRNCVRLMFRYGMPLNKPGLVSTTASTIPYIAGILAERCRKELGYDPYQIGKTLSATEVEFFPNSLSLQIDFDEPLDP</sequence>
<dbReference type="Pfam" id="PF02698">
    <property type="entry name" value="DUF218"/>
    <property type="match status" value="1"/>
</dbReference>
<dbReference type="InterPro" id="IPR003848">
    <property type="entry name" value="DUF218"/>
</dbReference>
<dbReference type="InterPro" id="IPR014729">
    <property type="entry name" value="Rossmann-like_a/b/a_fold"/>
</dbReference>
<dbReference type="AlphaFoldDB" id="A0A1H9S8X3"/>
<protein>
    <submittedName>
        <fullName evidence="3">DUF218 domain-containing protein</fullName>
    </submittedName>
</protein>
<feature type="domain" description="DUF218" evidence="2">
    <location>
        <begin position="258"/>
        <end position="381"/>
    </location>
</feature>
<feature type="signal peptide" evidence="1">
    <location>
        <begin position="1"/>
        <end position="19"/>
    </location>
</feature>
<dbReference type="Proteomes" id="UP000199572">
    <property type="component" value="Unassembled WGS sequence"/>
</dbReference>
<name>A0A1H9S8X3_9SPHI</name>
<reference evidence="3 4" key="1">
    <citation type="submission" date="2016-10" db="EMBL/GenBank/DDBJ databases">
        <authorList>
            <person name="de Groot N.N."/>
        </authorList>
    </citation>
    <scope>NUCLEOTIDE SEQUENCE [LARGE SCALE GENOMIC DNA]</scope>
    <source>
        <strain evidence="3 4">DSM 18610</strain>
    </source>
</reference>
<dbReference type="RefSeq" id="WP_090885416.1">
    <property type="nucleotide sequence ID" value="NZ_FOGG01000017.1"/>
</dbReference>
<dbReference type="CDD" id="cd06259">
    <property type="entry name" value="YdcF-like"/>
    <property type="match status" value="1"/>
</dbReference>